<gene>
    <name evidence="3" type="ORF">H5P30_13195</name>
</gene>
<evidence type="ECO:0000313" key="3">
    <source>
        <dbReference type="EMBL" id="MBC2602733.1"/>
    </source>
</evidence>
<name>A0A7X1E569_9BACT</name>
<proteinExistence type="predicted"/>
<dbReference type="InterPro" id="IPR007345">
    <property type="entry name" value="Polysacch_pyruvyl_Trfase"/>
</dbReference>
<keyword evidence="4" id="KW-1185">Reference proteome</keyword>
<dbReference type="RefSeq" id="WP_185693398.1">
    <property type="nucleotide sequence ID" value="NZ_JACHVA010000101.1"/>
</dbReference>
<evidence type="ECO:0000256" key="1">
    <source>
        <dbReference type="SAM" id="MobiDB-lite"/>
    </source>
</evidence>
<protein>
    <submittedName>
        <fullName evidence="3">Polysaccharide pyruvyl transferase family protein</fullName>
    </submittedName>
</protein>
<dbReference type="Pfam" id="PF04230">
    <property type="entry name" value="PS_pyruv_trans"/>
    <property type="match status" value="1"/>
</dbReference>
<feature type="region of interest" description="Disordered" evidence="1">
    <location>
        <begin position="137"/>
        <end position="162"/>
    </location>
</feature>
<comment type="caution">
    <text evidence="3">The sequence shown here is derived from an EMBL/GenBank/DDBJ whole genome shotgun (WGS) entry which is preliminary data.</text>
</comment>
<dbReference type="GO" id="GO:0016740">
    <property type="term" value="F:transferase activity"/>
    <property type="evidence" value="ECO:0007669"/>
    <property type="project" value="UniProtKB-KW"/>
</dbReference>
<sequence>MSAPLCPSNSTSAQRSPHILLRSSWQAVNIGDIGHTPGVLHLLEMYFPEARVTLWTNLEDERALQERFPQVELIRGELDEAGTHSNPDLQRIFREADFLLHGSGPGIVARDDLVAWSAMTGKPYGIFGVTVDPLTIPAEDERGPGEGGSLAEQQKQVDGLPSSDLSEKLRRILNGAEFVLCRDSLSLRYLRSQDLSCEVLDFTPDGAFEIDLREEEESERFLVGNQLESGRFLAVIPRLRYTPYHKIHRRTPTGRDLRGAKVSERYRKHDFDLMREVVIRWVRETGRKVLICPEMTYQVELGREEIVDRLPDDVRSSVVWLPYFWSPGMACSVYARSEAVLSMDNHSPIFALSVGVPTIFLRHATDTIKGQMWPDIGMDDWFFEMDETSSDEVVECLLKIHQDRESALRFVNEIMVRVREGHRQSMAIVREKVLESSTAAPVENHQNV</sequence>
<dbReference type="EMBL" id="JACHVA010000101">
    <property type="protein sequence ID" value="MBC2602733.1"/>
    <property type="molecule type" value="Genomic_DNA"/>
</dbReference>
<accession>A0A7X1E569</accession>
<evidence type="ECO:0000313" key="4">
    <source>
        <dbReference type="Proteomes" id="UP000525652"/>
    </source>
</evidence>
<reference evidence="3 4" key="1">
    <citation type="submission" date="2020-07" db="EMBL/GenBank/DDBJ databases">
        <authorList>
            <person name="Feng X."/>
        </authorList>
    </citation>
    <scope>NUCLEOTIDE SEQUENCE [LARGE SCALE GENOMIC DNA]</scope>
    <source>
        <strain evidence="3 4">JCM14086</strain>
    </source>
</reference>
<evidence type="ECO:0000259" key="2">
    <source>
        <dbReference type="Pfam" id="PF04230"/>
    </source>
</evidence>
<feature type="domain" description="Polysaccharide pyruvyl transferase" evidence="2">
    <location>
        <begin position="29"/>
        <end position="363"/>
    </location>
</feature>
<dbReference type="AlphaFoldDB" id="A0A7X1E569"/>
<keyword evidence="3" id="KW-0808">Transferase</keyword>
<dbReference type="Proteomes" id="UP000525652">
    <property type="component" value="Unassembled WGS sequence"/>
</dbReference>
<organism evidence="3 4">
    <name type="scientific">Puniceicoccus vermicola</name>
    <dbReference type="NCBI Taxonomy" id="388746"/>
    <lineage>
        <taxon>Bacteria</taxon>
        <taxon>Pseudomonadati</taxon>
        <taxon>Verrucomicrobiota</taxon>
        <taxon>Opitutia</taxon>
        <taxon>Puniceicoccales</taxon>
        <taxon>Puniceicoccaceae</taxon>
        <taxon>Puniceicoccus</taxon>
    </lineage>
</organism>